<protein>
    <submittedName>
        <fullName evidence="13">Glutathione-disulfide reductase</fullName>
        <ecNumber evidence="13">1.8.1.7</ecNumber>
    </submittedName>
</protein>
<dbReference type="InterPro" id="IPR036188">
    <property type="entry name" value="FAD/NAD-bd_sf"/>
</dbReference>
<dbReference type="PANTHER" id="PTHR42737">
    <property type="entry name" value="GLUTATHIONE REDUCTASE"/>
    <property type="match status" value="1"/>
</dbReference>
<dbReference type="Pfam" id="PF07992">
    <property type="entry name" value="Pyr_redox_2"/>
    <property type="match status" value="1"/>
</dbReference>
<evidence type="ECO:0000256" key="8">
    <source>
        <dbReference type="PIRSR" id="PIRSR000350-3"/>
    </source>
</evidence>
<dbReference type="AlphaFoldDB" id="A0A9X2RHQ5"/>
<evidence type="ECO:0000256" key="9">
    <source>
        <dbReference type="PIRSR" id="PIRSR000350-4"/>
    </source>
</evidence>
<comment type="caution">
    <text evidence="13">The sequence shown here is derived from an EMBL/GenBank/DDBJ whole genome shotgun (WGS) entry which is preliminary data.</text>
</comment>
<evidence type="ECO:0000256" key="6">
    <source>
        <dbReference type="ARBA" id="ARBA00023284"/>
    </source>
</evidence>
<sequence length="454" mass="48736">MTYDYDLFVIGAGSGGVRAARLAAQAGFKVACAEESKPGGTCVVRGCVPKKFFVYASEFGHAMQDAKGYGWSFPGGEPQHDWPSLRDAVQTEVSRLSSIYTNILERNGVEHIAERAVVTGPNSLRVGERELTAERILVAVGGRPTRDDSIEGAELGIVSDDAFLLEKLPRRAVVAGGGYIALEFAFILAGLGVDVTLVYRGEQVLRGFDKDMGAFVESQFERAGITYINNNVFTRIEGTREGEKTVHLSGGQKVETDLVFWAIGRTPNTNGLGLEEAGVKLDEQGAVVVDEDNQSSVPSIFAVGDVTNRVNLTPVAIREAVAFVETQLKNNPVRMDYRAIPMAVFAQPPVAAVGLTGAEARAAGYDAVVYKTDFRPMKNVLAHNPERMVMKLVVDKKTDCVLGCHIAGTDGPEMIQIAAIAVKAGVTKADFDHTCALHPTAAEEIVTMTAVVEE</sequence>
<keyword evidence="2 10" id="KW-0285">Flavoprotein</keyword>
<dbReference type="PROSITE" id="PS00076">
    <property type="entry name" value="PYRIDINE_REDOX_1"/>
    <property type="match status" value="1"/>
</dbReference>
<feature type="domain" description="FAD/NAD(P)-binding" evidence="12">
    <location>
        <begin position="5"/>
        <end position="320"/>
    </location>
</feature>
<evidence type="ECO:0000259" key="12">
    <source>
        <dbReference type="Pfam" id="PF07992"/>
    </source>
</evidence>
<keyword evidence="14" id="KW-1185">Reference proteome</keyword>
<dbReference type="PANTHER" id="PTHR42737:SF2">
    <property type="entry name" value="GLUTATHIONE REDUCTASE"/>
    <property type="match status" value="1"/>
</dbReference>
<dbReference type="Gene3D" id="3.50.50.60">
    <property type="entry name" value="FAD/NAD(P)-binding domain"/>
    <property type="match status" value="2"/>
</dbReference>
<evidence type="ECO:0000256" key="2">
    <source>
        <dbReference type="ARBA" id="ARBA00022630"/>
    </source>
</evidence>
<dbReference type="GO" id="GO:0050660">
    <property type="term" value="F:flavin adenine dinucleotide binding"/>
    <property type="evidence" value="ECO:0007669"/>
    <property type="project" value="InterPro"/>
</dbReference>
<dbReference type="GO" id="GO:0045454">
    <property type="term" value="P:cell redox homeostasis"/>
    <property type="evidence" value="ECO:0007669"/>
    <property type="project" value="InterPro"/>
</dbReference>
<dbReference type="GO" id="GO:0005829">
    <property type="term" value="C:cytosol"/>
    <property type="evidence" value="ECO:0007669"/>
    <property type="project" value="TreeGrafter"/>
</dbReference>
<evidence type="ECO:0000256" key="4">
    <source>
        <dbReference type="ARBA" id="ARBA00023002"/>
    </source>
</evidence>
<dbReference type="InterPro" id="IPR023753">
    <property type="entry name" value="FAD/NAD-binding_dom"/>
</dbReference>
<dbReference type="EC" id="1.8.1.7" evidence="13"/>
<feature type="binding site" evidence="8">
    <location>
        <position position="264"/>
    </location>
    <ligand>
        <name>NAD(+)</name>
        <dbReference type="ChEBI" id="CHEBI:57540"/>
    </ligand>
</feature>
<dbReference type="Proteomes" id="UP001142610">
    <property type="component" value="Unassembled WGS sequence"/>
</dbReference>
<dbReference type="PRINTS" id="PR00411">
    <property type="entry name" value="PNDRDTASEI"/>
</dbReference>
<dbReference type="RefSeq" id="WP_256619028.1">
    <property type="nucleotide sequence ID" value="NZ_JANIBC010000004.1"/>
</dbReference>
<evidence type="ECO:0000259" key="11">
    <source>
        <dbReference type="Pfam" id="PF02852"/>
    </source>
</evidence>
<gene>
    <name evidence="13" type="primary">gorA</name>
    <name evidence="13" type="ORF">NOG11_07115</name>
</gene>
<dbReference type="InterPro" id="IPR012999">
    <property type="entry name" value="Pyr_OxRdtase_I_AS"/>
</dbReference>
<comment type="similarity">
    <text evidence="1 10">Belongs to the class-I pyridine nucleotide-disulfide oxidoreductase family.</text>
</comment>
<dbReference type="GO" id="GO:0006749">
    <property type="term" value="P:glutathione metabolic process"/>
    <property type="evidence" value="ECO:0007669"/>
    <property type="project" value="TreeGrafter"/>
</dbReference>
<dbReference type="GO" id="GO:0004362">
    <property type="term" value="F:glutathione-disulfide reductase (NADPH) activity"/>
    <property type="evidence" value="ECO:0007669"/>
    <property type="project" value="UniProtKB-EC"/>
</dbReference>
<evidence type="ECO:0000256" key="1">
    <source>
        <dbReference type="ARBA" id="ARBA00007532"/>
    </source>
</evidence>
<feature type="domain" description="Pyridine nucleotide-disulphide oxidoreductase dimerisation" evidence="11">
    <location>
        <begin position="340"/>
        <end position="448"/>
    </location>
</feature>
<dbReference type="Pfam" id="PF02852">
    <property type="entry name" value="Pyr_redox_dim"/>
    <property type="match status" value="1"/>
</dbReference>
<dbReference type="SUPFAM" id="SSF51905">
    <property type="entry name" value="FAD/NAD(P)-binding domain"/>
    <property type="match status" value="1"/>
</dbReference>
<evidence type="ECO:0000256" key="5">
    <source>
        <dbReference type="ARBA" id="ARBA00023157"/>
    </source>
</evidence>
<dbReference type="InterPro" id="IPR004099">
    <property type="entry name" value="Pyr_nucl-diS_OxRdtase_dimer"/>
</dbReference>
<evidence type="ECO:0000256" key="7">
    <source>
        <dbReference type="PIRSR" id="PIRSR000350-2"/>
    </source>
</evidence>
<reference evidence="13" key="1">
    <citation type="submission" date="2022-07" db="EMBL/GenBank/DDBJ databases">
        <title>Parvularcula maris sp. nov., an algicidal bacterium isolated from seawater.</title>
        <authorList>
            <person name="Li F."/>
        </authorList>
    </citation>
    <scope>NUCLEOTIDE SEQUENCE</scope>
    <source>
        <strain evidence="13">BGMRC 0090</strain>
    </source>
</reference>
<dbReference type="GO" id="GO:0034599">
    <property type="term" value="P:cellular response to oxidative stress"/>
    <property type="evidence" value="ECO:0007669"/>
    <property type="project" value="TreeGrafter"/>
</dbReference>
<evidence type="ECO:0000313" key="14">
    <source>
        <dbReference type="Proteomes" id="UP001142610"/>
    </source>
</evidence>
<dbReference type="EMBL" id="JANIBC010000004">
    <property type="protein sequence ID" value="MCQ8185160.1"/>
    <property type="molecule type" value="Genomic_DNA"/>
</dbReference>
<evidence type="ECO:0000313" key="13">
    <source>
        <dbReference type="EMBL" id="MCQ8185160.1"/>
    </source>
</evidence>
<organism evidence="13 14">
    <name type="scientific">Parvularcula maris</name>
    <dbReference type="NCBI Taxonomy" id="2965077"/>
    <lineage>
        <taxon>Bacteria</taxon>
        <taxon>Pseudomonadati</taxon>
        <taxon>Pseudomonadota</taxon>
        <taxon>Alphaproteobacteria</taxon>
        <taxon>Parvularculales</taxon>
        <taxon>Parvularculaceae</taxon>
        <taxon>Parvularcula</taxon>
    </lineage>
</organism>
<dbReference type="InterPro" id="IPR016156">
    <property type="entry name" value="FAD/NAD-linked_Rdtase_dimer_sf"/>
</dbReference>
<feature type="binding site" evidence="8">
    <location>
        <begin position="176"/>
        <end position="183"/>
    </location>
    <ligand>
        <name>NAD(+)</name>
        <dbReference type="ChEBI" id="CHEBI:57540"/>
    </ligand>
</feature>
<keyword evidence="6 10" id="KW-0676">Redox-active center</keyword>
<keyword evidence="8" id="KW-0520">NAD</keyword>
<keyword evidence="4 10" id="KW-0560">Oxidoreductase</keyword>
<dbReference type="InterPro" id="IPR001100">
    <property type="entry name" value="Pyr_nuc-diS_OxRdtase"/>
</dbReference>
<accession>A0A9X2RHQ5</accession>
<dbReference type="PIRSF" id="PIRSF000350">
    <property type="entry name" value="Mercury_reductase_MerA"/>
    <property type="match status" value="1"/>
</dbReference>
<keyword evidence="8" id="KW-0547">Nucleotide-binding</keyword>
<name>A0A9X2RHQ5_9PROT</name>
<keyword evidence="5" id="KW-1015">Disulfide bond</keyword>
<keyword evidence="3 8" id="KW-0274">FAD</keyword>
<dbReference type="SUPFAM" id="SSF55424">
    <property type="entry name" value="FAD/NAD-linked reductases, dimerisation (C-terminal) domain"/>
    <property type="match status" value="1"/>
</dbReference>
<feature type="active site" description="Proton acceptor" evidence="7">
    <location>
        <position position="438"/>
    </location>
</feature>
<dbReference type="InterPro" id="IPR046952">
    <property type="entry name" value="GSHR/TRXR-like"/>
</dbReference>
<evidence type="ECO:0000256" key="10">
    <source>
        <dbReference type="RuleBase" id="RU003691"/>
    </source>
</evidence>
<feature type="binding site" evidence="8">
    <location>
        <position position="305"/>
    </location>
    <ligand>
        <name>NAD(+)</name>
        <dbReference type="ChEBI" id="CHEBI:57540"/>
    </ligand>
</feature>
<evidence type="ECO:0000256" key="3">
    <source>
        <dbReference type="ARBA" id="ARBA00022827"/>
    </source>
</evidence>
<proteinExistence type="inferred from homology"/>
<feature type="binding site" evidence="8">
    <location>
        <position position="51"/>
    </location>
    <ligand>
        <name>FAD</name>
        <dbReference type="ChEBI" id="CHEBI:57692"/>
    </ligand>
</feature>
<dbReference type="PRINTS" id="PR00368">
    <property type="entry name" value="FADPNR"/>
</dbReference>
<comment type="cofactor">
    <cofactor evidence="8">
        <name>FAD</name>
        <dbReference type="ChEBI" id="CHEBI:57692"/>
    </cofactor>
    <text evidence="8">Binds 1 FAD per subunit.</text>
</comment>
<dbReference type="NCBIfam" id="NF004776">
    <property type="entry name" value="PRK06116.1"/>
    <property type="match status" value="1"/>
</dbReference>
<feature type="disulfide bond" description="Redox-active" evidence="9">
    <location>
        <begin position="42"/>
        <end position="47"/>
    </location>
</feature>
<dbReference type="Gene3D" id="3.30.390.30">
    <property type="match status" value="1"/>
</dbReference>